<feature type="chain" id="PRO_5046754868" evidence="1">
    <location>
        <begin position="21"/>
        <end position="306"/>
    </location>
</feature>
<dbReference type="Pfam" id="PF13557">
    <property type="entry name" value="Phenol_MetA_deg"/>
    <property type="match status" value="1"/>
</dbReference>
<evidence type="ECO:0000313" key="2">
    <source>
        <dbReference type="EMBL" id="MFD2157785.1"/>
    </source>
</evidence>
<reference evidence="3" key="1">
    <citation type="journal article" date="2019" name="Int. J. Syst. Evol. Microbiol.">
        <title>The Global Catalogue of Microorganisms (GCM) 10K type strain sequencing project: providing services to taxonomists for standard genome sequencing and annotation.</title>
        <authorList>
            <consortium name="The Broad Institute Genomics Platform"/>
            <consortium name="The Broad Institute Genome Sequencing Center for Infectious Disease"/>
            <person name="Wu L."/>
            <person name="Ma J."/>
        </authorList>
    </citation>
    <scope>NUCLEOTIDE SEQUENCE [LARGE SCALE GENOMIC DNA]</scope>
    <source>
        <strain evidence="3">CCUG 57942</strain>
    </source>
</reference>
<keyword evidence="3" id="KW-1185">Reference proteome</keyword>
<protein>
    <submittedName>
        <fullName evidence="2">Transporter</fullName>
    </submittedName>
</protein>
<evidence type="ECO:0000313" key="3">
    <source>
        <dbReference type="Proteomes" id="UP001597389"/>
    </source>
</evidence>
<feature type="signal peptide" evidence="1">
    <location>
        <begin position="1"/>
        <end position="20"/>
    </location>
</feature>
<dbReference type="EMBL" id="JBHUJB010000011">
    <property type="protein sequence ID" value="MFD2157785.1"/>
    <property type="molecule type" value="Genomic_DNA"/>
</dbReference>
<proteinExistence type="predicted"/>
<organism evidence="2 3">
    <name type="scientific">Rubritalea tangerina</name>
    <dbReference type="NCBI Taxonomy" id="430798"/>
    <lineage>
        <taxon>Bacteria</taxon>
        <taxon>Pseudomonadati</taxon>
        <taxon>Verrucomicrobiota</taxon>
        <taxon>Verrucomicrobiia</taxon>
        <taxon>Verrucomicrobiales</taxon>
        <taxon>Rubritaleaceae</taxon>
        <taxon>Rubritalea</taxon>
    </lineage>
</organism>
<dbReference type="RefSeq" id="WP_377177355.1">
    <property type="nucleotide sequence ID" value="NZ_JBHUJB010000011.1"/>
</dbReference>
<accession>A0ABW4Z731</accession>
<evidence type="ECO:0000256" key="1">
    <source>
        <dbReference type="SAM" id="SignalP"/>
    </source>
</evidence>
<dbReference type="InterPro" id="IPR025737">
    <property type="entry name" value="FApF"/>
</dbReference>
<sequence>MKNYLIATGLLAGLSITAQAGPPMAPVAATPDAFANAITPISNPTFHGNALPKTNIHGIYMYHKLPDQISAAGTKVPVGGDVNIFAVQLEYAFNERISLIATKDGYVDFNPDKSVPQATGFANLAAGLKYAFIYDPTNEFVLSGSGVIEVPTGNRDVYQGYGDGAANLIMSALKLHDGWQFSGALGTRLPFDGREESTTAFLSGHVSYHVTEKFVPLLELNWFRVLSEGEGQGANLGQLLEFDGLDLINFGSKDGRVNKDTVTLAAGARYKFTDCVNVGAAYEIPLTNDEDGLTDSRITLDIVWTF</sequence>
<dbReference type="Proteomes" id="UP001597389">
    <property type="component" value="Unassembled WGS sequence"/>
</dbReference>
<name>A0ABW4Z731_9BACT</name>
<gene>
    <name evidence="2" type="ORF">ACFSW8_02610</name>
</gene>
<comment type="caution">
    <text evidence="2">The sequence shown here is derived from an EMBL/GenBank/DDBJ whole genome shotgun (WGS) entry which is preliminary data.</text>
</comment>
<keyword evidence="1" id="KW-0732">Signal</keyword>